<reference evidence="5 6" key="1">
    <citation type="submission" date="2016-10" db="EMBL/GenBank/DDBJ databases">
        <authorList>
            <person name="de Groot N.N."/>
        </authorList>
    </citation>
    <scope>NUCLEOTIDE SEQUENCE [LARGE SCALE GENOMIC DNA]</scope>
    <source>
        <strain evidence="5 6">DSM 22126</strain>
    </source>
</reference>
<keyword evidence="3" id="KW-0804">Transcription</keyword>
<dbReference type="PRINTS" id="PR00037">
    <property type="entry name" value="HTHLACR"/>
</dbReference>
<dbReference type="PANTHER" id="PTHR30363">
    <property type="entry name" value="HTH-TYPE TRANSCRIPTIONAL REGULATOR SRLR-RELATED"/>
    <property type="match status" value="1"/>
</dbReference>
<sequence length="272" mass="27863">MLAPQRHERLLTMLRADGAVRITDAALALDVSDMTVRRDLAEMAEQGLVRKVHGGAVLPHATTHEPGFEAKRTHSVGEKEAIARAALPLVAPDSAIALSAGTTTSILAGLVAADASLRPLTVVTNSLPVAEILHATGDGQIETILTGGTRTPSDALVGPVAERTLATLHVDVAFVGAHGVGADAGLTTPNIVEGATNAALIAGAGRTVALADHTKWEETGLSRFADLRDLDVLITDDGLEPEAQAAARDLVGELVVAAVAPSTTETETGESA</sequence>
<dbReference type="InterPro" id="IPR050313">
    <property type="entry name" value="Carb_Metab_HTH_regulators"/>
</dbReference>
<dbReference type="SUPFAM" id="SSF100950">
    <property type="entry name" value="NagB/RpiA/CoA transferase-like"/>
    <property type="match status" value="1"/>
</dbReference>
<dbReference type="EMBL" id="LT629776">
    <property type="protein sequence ID" value="SDS77343.1"/>
    <property type="molecule type" value="Genomic_DNA"/>
</dbReference>
<accession>A0A1H1UY32</accession>
<feature type="domain" description="HTH deoR-type" evidence="4">
    <location>
        <begin position="3"/>
        <end position="58"/>
    </location>
</feature>
<keyword evidence="6" id="KW-1185">Reference proteome</keyword>
<evidence type="ECO:0000313" key="5">
    <source>
        <dbReference type="EMBL" id="SDS77343.1"/>
    </source>
</evidence>
<dbReference type="SMART" id="SM00420">
    <property type="entry name" value="HTH_DEOR"/>
    <property type="match status" value="1"/>
</dbReference>
<dbReference type="OrthoDB" id="7688673at2"/>
<dbReference type="InterPro" id="IPR037171">
    <property type="entry name" value="NagB/RpiA_transferase-like"/>
</dbReference>
<dbReference type="STRING" id="545619.SAMN04489860_2332"/>
<dbReference type="SMART" id="SM01134">
    <property type="entry name" value="DeoRC"/>
    <property type="match status" value="1"/>
</dbReference>
<name>A0A1H1UY32_9CELL</name>
<dbReference type="eggNOG" id="COG1349">
    <property type="taxonomic scope" value="Bacteria"/>
</dbReference>
<gene>
    <name evidence="5" type="ORF">SAMN04489860_2332</name>
</gene>
<dbReference type="PANTHER" id="PTHR30363:SF44">
    <property type="entry name" value="AGA OPERON TRANSCRIPTIONAL REPRESSOR-RELATED"/>
    <property type="match status" value="1"/>
</dbReference>
<protein>
    <submittedName>
        <fullName evidence="5">DNA-binding transcriptional regulator of sugar metabolism, DeoR/GlpR family</fullName>
    </submittedName>
</protein>
<dbReference type="InterPro" id="IPR001034">
    <property type="entry name" value="DeoR_HTH"/>
</dbReference>
<dbReference type="Pfam" id="PF08220">
    <property type="entry name" value="HTH_DeoR"/>
    <property type="match status" value="1"/>
</dbReference>
<dbReference type="PROSITE" id="PS00894">
    <property type="entry name" value="HTH_DEOR_1"/>
    <property type="match status" value="1"/>
</dbReference>
<evidence type="ECO:0000313" key="6">
    <source>
        <dbReference type="Proteomes" id="UP000185663"/>
    </source>
</evidence>
<evidence type="ECO:0000256" key="2">
    <source>
        <dbReference type="ARBA" id="ARBA00023125"/>
    </source>
</evidence>
<proteinExistence type="predicted"/>
<dbReference type="Pfam" id="PF00455">
    <property type="entry name" value="DeoRC"/>
    <property type="match status" value="1"/>
</dbReference>
<evidence type="ECO:0000256" key="1">
    <source>
        <dbReference type="ARBA" id="ARBA00023015"/>
    </source>
</evidence>
<evidence type="ECO:0000259" key="4">
    <source>
        <dbReference type="PROSITE" id="PS51000"/>
    </source>
</evidence>
<dbReference type="RefSeq" id="WP_083372600.1">
    <property type="nucleotide sequence ID" value="NZ_LT629776.1"/>
</dbReference>
<dbReference type="SUPFAM" id="SSF46785">
    <property type="entry name" value="Winged helix' DNA-binding domain"/>
    <property type="match status" value="1"/>
</dbReference>
<dbReference type="GO" id="GO:0003677">
    <property type="term" value="F:DNA binding"/>
    <property type="evidence" value="ECO:0007669"/>
    <property type="project" value="UniProtKB-KW"/>
</dbReference>
<dbReference type="InterPro" id="IPR014036">
    <property type="entry name" value="DeoR-like_C"/>
</dbReference>
<dbReference type="AlphaFoldDB" id="A0A1H1UY32"/>
<organism evidence="5 6">
    <name type="scientific">Paraoerskovia marina</name>
    <dbReference type="NCBI Taxonomy" id="545619"/>
    <lineage>
        <taxon>Bacteria</taxon>
        <taxon>Bacillati</taxon>
        <taxon>Actinomycetota</taxon>
        <taxon>Actinomycetes</taxon>
        <taxon>Micrococcales</taxon>
        <taxon>Cellulomonadaceae</taxon>
        <taxon>Paraoerskovia</taxon>
    </lineage>
</organism>
<dbReference type="Gene3D" id="3.40.50.1360">
    <property type="match status" value="1"/>
</dbReference>
<dbReference type="InterPro" id="IPR018356">
    <property type="entry name" value="Tscrpt_reg_HTH_DeoR_CS"/>
</dbReference>
<evidence type="ECO:0000256" key="3">
    <source>
        <dbReference type="ARBA" id="ARBA00023163"/>
    </source>
</evidence>
<keyword evidence="1" id="KW-0805">Transcription regulation</keyword>
<dbReference type="GO" id="GO:0003700">
    <property type="term" value="F:DNA-binding transcription factor activity"/>
    <property type="evidence" value="ECO:0007669"/>
    <property type="project" value="InterPro"/>
</dbReference>
<dbReference type="InterPro" id="IPR036390">
    <property type="entry name" value="WH_DNA-bd_sf"/>
</dbReference>
<dbReference type="Proteomes" id="UP000185663">
    <property type="component" value="Chromosome I"/>
</dbReference>
<keyword evidence="2 5" id="KW-0238">DNA-binding</keyword>
<dbReference type="PROSITE" id="PS51000">
    <property type="entry name" value="HTH_DEOR_2"/>
    <property type="match status" value="1"/>
</dbReference>